<organism evidence="6 7">
    <name type="scientific">Bacillus cereus</name>
    <dbReference type="NCBI Taxonomy" id="1396"/>
    <lineage>
        <taxon>Bacteria</taxon>
        <taxon>Bacillati</taxon>
        <taxon>Bacillota</taxon>
        <taxon>Bacilli</taxon>
        <taxon>Bacillales</taxon>
        <taxon>Bacillaceae</taxon>
        <taxon>Bacillus</taxon>
        <taxon>Bacillus cereus group</taxon>
    </lineage>
</organism>
<dbReference type="AlphaFoldDB" id="A0A9X7G5F2"/>
<name>A0A9X7G5F2_BACCE</name>
<proteinExistence type="predicted"/>
<dbReference type="Proteomes" id="UP000226257">
    <property type="component" value="Unassembled WGS sequence"/>
</dbReference>
<evidence type="ECO:0000256" key="1">
    <source>
        <dbReference type="ARBA" id="ARBA00022737"/>
    </source>
</evidence>
<evidence type="ECO:0000313" key="6">
    <source>
        <dbReference type="EMBL" id="PFV02835.1"/>
    </source>
</evidence>
<dbReference type="InterPro" id="IPR036388">
    <property type="entry name" value="WH-like_DNA-bd_sf"/>
</dbReference>
<dbReference type="InterPro" id="IPR013199">
    <property type="entry name" value="HTH_Mga_DNA-bd_dom"/>
</dbReference>
<gene>
    <name evidence="6" type="ORF">COK98_25955</name>
</gene>
<keyword evidence="1" id="KW-0677">Repeat</keyword>
<evidence type="ECO:0000256" key="4">
    <source>
        <dbReference type="ARBA" id="ARBA00023163"/>
    </source>
</evidence>
<protein>
    <submittedName>
        <fullName evidence="6">Capsule biosynthesis protein</fullName>
    </submittedName>
</protein>
<reference evidence="6 7" key="1">
    <citation type="submission" date="2017-09" db="EMBL/GenBank/DDBJ databases">
        <title>Large-scale bioinformatics analysis of Bacillus genomes uncovers conserved roles of natural products in bacterial physiology.</title>
        <authorList>
            <consortium name="Agbiome Team Llc"/>
            <person name="Bleich R.M."/>
            <person name="Grubbs K.J."/>
            <person name="Santa Maria K.C."/>
            <person name="Allen S.E."/>
            <person name="Farag S."/>
            <person name="Shank E.A."/>
            <person name="Bowers A."/>
        </authorList>
    </citation>
    <scope>NUCLEOTIDE SEQUENCE [LARGE SCALE GENOMIC DNA]</scope>
    <source>
        <strain evidence="6 7">AFS060282</strain>
    </source>
</reference>
<dbReference type="Pfam" id="PF08280">
    <property type="entry name" value="HTH_Mga"/>
    <property type="match status" value="1"/>
</dbReference>
<evidence type="ECO:0000259" key="5">
    <source>
        <dbReference type="PROSITE" id="PS51372"/>
    </source>
</evidence>
<dbReference type="InterPro" id="IPR011608">
    <property type="entry name" value="PRD"/>
</dbReference>
<evidence type="ECO:0000313" key="7">
    <source>
        <dbReference type="Proteomes" id="UP000226257"/>
    </source>
</evidence>
<dbReference type="Pfam" id="PF05043">
    <property type="entry name" value="Mga"/>
    <property type="match status" value="1"/>
</dbReference>
<dbReference type="PANTHER" id="PTHR30185:SF18">
    <property type="entry name" value="TRANSCRIPTIONAL REGULATOR MTLR"/>
    <property type="match status" value="1"/>
</dbReference>
<dbReference type="RefSeq" id="WP_098660166.1">
    <property type="nucleotide sequence ID" value="NZ_NVDQ01000038.1"/>
</dbReference>
<comment type="caution">
    <text evidence="6">The sequence shown here is derived from an EMBL/GenBank/DDBJ whole genome shotgun (WGS) entry which is preliminary data.</text>
</comment>
<evidence type="ECO:0000256" key="2">
    <source>
        <dbReference type="ARBA" id="ARBA00023015"/>
    </source>
</evidence>
<dbReference type="GO" id="GO:0006355">
    <property type="term" value="P:regulation of DNA-templated transcription"/>
    <property type="evidence" value="ECO:0007669"/>
    <property type="project" value="InterPro"/>
</dbReference>
<sequence>MEKEIQRQIRLLKLLSSEKKWFTTIEISEILGCSNKTVMKDISRIKDFLPLDWDIKSRKGKGICLYMPLSTSSKEVSSLLFRESLTFQILDLLFKGNVKTSISLARILYVQASTLPCILKRVENYLKTFRLKFERKSLKVVGDEIQIIEMYYDLYLKSYKHSEWPFQGYNQGKIFRYLEQLEELLGISLHLCSRRNLSYYIAIWLKRKQQGYQINSKENFLYYYVDTSFYKRISSIESKLKKDYHINLTKQDKIFLIFVIKRSKYVYKDINKQKNENLYDLIKMDKHFFGIVNEFICMLENKLEEELIHDEKFIFSLIEYFKRTLCQLRYLPVIEKRQEITTKYVKEKYSVSFFKIKEIYIQWANKNNIADYITDEEIAKITMYIEARKIRYNLIYKKVYLVTGECESWTEYLLEILKRRFGEAIQISIKFFRDVSIKQEELNVNFIISTIPLYFDLIPVVIIQPIPTERDFANIKYFIDL</sequence>
<dbReference type="PANTHER" id="PTHR30185">
    <property type="entry name" value="CRYPTIC BETA-GLUCOSIDE BGL OPERON ANTITERMINATOR"/>
    <property type="match status" value="1"/>
</dbReference>
<dbReference type="InterPro" id="IPR036634">
    <property type="entry name" value="PRD_sf"/>
</dbReference>
<keyword evidence="4" id="KW-0804">Transcription</keyword>
<evidence type="ECO:0000256" key="3">
    <source>
        <dbReference type="ARBA" id="ARBA00023159"/>
    </source>
</evidence>
<dbReference type="Gene3D" id="1.10.10.10">
    <property type="entry name" value="Winged helix-like DNA-binding domain superfamily/Winged helix DNA-binding domain"/>
    <property type="match status" value="1"/>
</dbReference>
<dbReference type="PROSITE" id="PS51372">
    <property type="entry name" value="PRD_2"/>
    <property type="match status" value="2"/>
</dbReference>
<dbReference type="SUPFAM" id="SSF63520">
    <property type="entry name" value="PTS-regulatory domain, PRD"/>
    <property type="match status" value="1"/>
</dbReference>
<dbReference type="InterPro" id="IPR007737">
    <property type="entry name" value="Mga_HTH"/>
</dbReference>
<dbReference type="EMBL" id="NVDQ01000038">
    <property type="protein sequence ID" value="PFV02835.1"/>
    <property type="molecule type" value="Genomic_DNA"/>
</dbReference>
<dbReference type="InterPro" id="IPR050661">
    <property type="entry name" value="BglG_antiterminators"/>
</dbReference>
<feature type="domain" description="PRD" evidence="5">
    <location>
        <begin position="165"/>
        <end position="270"/>
    </location>
</feature>
<keyword evidence="2" id="KW-0805">Transcription regulation</keyword>
<keyword evidence="3" id="KW-0010">Activator</keyword>
<accession>A0A9X7G5F2</accession>
<feature type="domain" description="PRD" evidence="5">
    <location>
        <begin position="283"/>
        <end position="395"/>
    </location>
</feature>
<dbReference type="Gene3D" id="3.40.50.2300">
    <property type="match status" value="1"/>
</dbReference>